<evidence type="ECO:0000313" key="3">
    <source>
        <dbReference type="Proteomes" id="UP001500841"/>
    </source>
</evidence>
<dbReference type="Gene3D" id="1.10.1530.10">
    <property type="match status" value="1"/>
</dbReference>
<accession>A0ABP7WTL8</accession>
<dbReference type="InterPro" id="IPR043144">
    <property type="entry name" value="Mal/L-sulf/L-lact_DH-like_ah"/>
</dbReference>
<sequence>MRIPFEQLKAEFKRVLINLDFPEPQADLCARIFAENSRDGVYTHGLNRFPKFVKHIKQGVIKPDAEPCLINAFGALEQWDGNLGPGILNALFCMDRAIKLAGANGIGCVAVRNTNHWMRGGTYGWQAANAGFIGINFTNTTANVAPWGGTTPTLGNNPLVISVPRKEGHVVLDMAVSQFSIGKLHQYESYDEQLPVPGGYDKDGNLSTDPTAILASKRVLPVGFWKGSGLSLVLDLLASVLSQGKSTKKITDQGIESCVSQIFIAIKPQSTRQTGELIEEILNFTKSSQQADPDVPVSYPGESTLKTRVKNTAEGVLVDEKIWAEVQTL</sequence>
<dbReference type="Pfam" id="PF02615">
    <property type="entry name" value="Ldh_2"/>
    <property type="match status" value="1"/>
</dbReference>
<gene>
    <name evidence="2" type="primary">yiaK</name>
    <name evidence="2" type="ORF">GCM10022392_19750</name>
</gene>
<dbReference type="Proteomes" id="UP001500841">
    <property type="component" value="Unassembled WGS sequence"/>
</dbReference>
<keyword evidence="3" id="KW-1185">Reference proteome</keyword>
<comment type="caution">
    <text evidence="2">The sequence shown here is derived from an EMBL/GenBank/DDBJ whole genome shotgun (WGS) entry which is preliminary data.</text>
</comment>
<dbReference type="InterPro" id="IPR043143">
    <property type="entry name" value="Mal/L-sulf/L-lact_DH-like_NADP"/>
</dbReference>
<evidence type="ECO:0000313" key="2">
    <source>
        <dbReference type="EMBL" id="GAA4096539.1"/>
    </source>
</evidence>
<dbReference type="EMBL" id="BAABCV010000006">
    <property type="protein sequence ID" value="GAA4096539.1"/>
    <property type="molecule type" value="Genomic_DNA"/>
</dbReference>
<dbReference type="PANTHER" id="PTHR11091:SF3">
    <property type="entry name" value="2,3-DIKETO-L-GULONATE REDUCTASE"/>
    <property type="match status" value="1"/>
</dbReference>
<dbReference type="Gene3D" id="3.30.1370.60">
    <property type="entry name" value="Hypothetical oxidoreductase yiak, domain 2"/>
    <property type="match status" value="1"/>
</dbReference>
<name>A0ABP7WTL8_9SPHI</name>
<keyword evidence="1" id="KW-0560">Oxidoreductase</keyword>
<protein>
    <submittedName>
        <fullName evidence="2">3-dehydro-L-gulonate 2-dehydrogenase</fullName>
    </submittedName>
</protein>
<dbReference type="RefSeq" id="WP_345103475.1">
    <property type="nucleotide sequence ID" value="NZ_BAABCV010000006.1"/>
</dbReference>
<dbReference type="InterPro" id="IPR036111">
    <property type="entry name" value="Mal/L-sulfo/L-lacto_DH-like_sf"/>
</dbReference>
<dbReference type="InterPro" id="IPR003767">
    <property type="entry name" value="Malate/L-lactate_DH-like"/>
</dbReference>
<reference evidence="3" key="1">
    <citation type="journal article" date="2019" name="Int. J. Syst. Evol. Microbiol.">
        <title>The Global Catalogue of Microorganisms (GCM) 10K type strain sequencing project: providing services to taxonomists for standard genome sequencing and annotation.</title>
        <authorList>
            <consortium name="The Broad Institute Genomics Platform"/>
            <consortium name="The Broad Institute Genome Sequencing Center for Infectious Disease"/>
            <person name="Wu L."/>
            <person name="Ma J."/>
        </authorList>
    </citation>
    <scope>NUCLEOTIDE SEQUENCE [LARGE SCALE GENOMIC DNA]</scope>
    <source>
        <strain evidence="3">JCM 17085</strain>
    </source>
</reference>
<dbReference type="PANTHER" id="PTHR11091">
    <property type="entry name" value="OXIDOREDUCTASE-RELATED"/>
    <property type="match status" value="1"/>
</dbReference>
<proteinExistence type="predicted"/>
<dbReference type="NCBIfam" id="NF009750">
    <property type="entry name" value="PRK13260.1"/>
    <property type="match status" value="1"/>
</dbReference>
<dbReference type="SUPFAM" id="SSF89733">
    <property type="entry name" value="L-sulfolactate dehydrogenase-like"/>
    <property type="match status" value="1"/>
</dbReference>
<evidence type="ECO:0000256" key="1">
    <source>
        <dbReference type="ARBA" id="ARBA00023002"/>
    </source>
</evidence>
<organism evidence="2 3">
    <name type="scientific">Mucilaginibacter panaciglaebae</name>
    <dbReference type="NCBI Taxonomy" id="502331"/>
    <lineage>
        <taxon>Bacteria</taxon>
        <taxon>Pseudomonadati</taxon>
        <taxon>Bacteroidota</taxon>
        <taxon>Sphingobacteriia</taxon>
        <taxon>Sphingobacteriales</taxon>
        <taxon>Sphingobacteriaceae</taxon>
        <taxon>Mucilaginibacter</taxon>
    </lineage>
</organism>